<dbReference type="PANTHER" id="PTHR47245">
    <property type="entry name" value="PEPTIDYLPROLYL ISOMERASE"/>
    <property type="match status" value="1"/>
</dbReference>
<feature type="compositionally biased region" description="Low complexity" evidence="2">
    <location>
        <begin position="44"/>
        <end position="55"/>
    </location>
</feature>
<feature type="chain" id="PRO_5007807990" evidence="3">
    <location>
        <begin position="19"/>
        <end position="367"/>
    </location>
</feature>
<dbReference type="SUPFAM" id="SSF109998">
    <property type="entry name" value="Triger factor/SurA peptide-binding domain-like"/>
    <property type="match status" value="1"/>
</dbReference>
<feature type="domain" description="PpiC" evidence="4">
    <location>
        <begin position="223"/>
        <end position="321"/>
    </location>
</feature>
<dbReference type="KEGG" id="abac:LuPra_04388"/>
<dbReference type="InterPro" id="IPR027304">
    <property type="entry name" value="Trigger_fact/SurA_dom_sf"/>
</dbReference>
<dbReference type="Pfam" id="PF13624">
    <property type="entry name" value="SurA_N_3"/>
    <property type="match status" value="1"/>
</dbReference>
<dbReference type="OrthoDB" id="14196at2"/>
<organism evidence="5 6">
    <name type="scientific">Luteitalea pratensis</name>
    <dbReference type="NCBI Taxonomy" id="1855912"/>
    <lineage>
        <taxon>Bacteria</taxon>
        <taxon>Pseudomonadati</taxon>
        <taxon>Acidobacteriota</taxon>
        <taxon>Vicinamibacteria</taxon>
        <taxon>Vicinamibacterales</taxon>
        <taxon>Vicinamibacteraceae</taxon>
        <taxon>Luteitalea</taxon>
    </lineage>
</organism>
<dbReference type="GO" id="GO:0003755">
    <property type="term" value="F:peptidyl-prolyl cis-trans isomerase activity"/>
    <property type="evidence" value="ECO:0007669"/>
    <property type="project" value="UniProtKB-KW"/>
</dbReference>
<accession>A0A143PRW5</accession>
<dbReference type="InterPro" id="IPR023058">
    <property type="entry name" value="PPIase_PpiC_CS"/>
</dbReference>
<dbReference type="Pfam" id="PF13616">
    <property type="entry name" value="Rotamase_3"/>
    <property type="match status" value="1"/>
</dbReference>
<dbReference type="PROSITE" id="PS01096">
    <property type="entry name" value="PPIC_PPIASE_1"/>
    <property type="match status" value="1"/>
</dbReference>
<evidence type="ECO:0000259" key="4">
    <source>
        <dbReference type="PROSITE" id="PS50198"/>
    </source>
</evidence>
<dbReference type="PANTHER" id="PTHR47245:SF2">
    <property type="entry name" value="PEPTIDYL-PROLYL CIS-TRANS ISOMERASE HP_0175-RELATED"/>
    <property type="match status" value="1"/>
</dbReference>
<dbReference type="STRING" id="1855912.LuPra_04388"/>
<dbReference type="InterPro" id="IPR000297">
    <property type="entry name" value="PPIase_PpiC"/>
</dbReference>
<evidence type="ECO:0000313" key="6">
    <source>
        <dbReference type="Proteomes" id="UP000076079"/>
    </source>
</evidence>
<dbReference type="PROSITE" id="PS51257">
    <property type="entry name" value="PROKAR_LIPOPROTEIN"/>
    <property type="match status" value="1"/>
</dbReference>
<dbReference type="InterPro" id="IPR050245">
    <property type="entry name" value="PrsA_foldase"/>
</dbReference>
<dbReference type="PROSITE" id="PS50198">
    <property type="entry name" value="PPIC_PPIASE_2"/>
    <property type="match status" value="1"/>
</dbReference>
<gene>
    <name evidence="5" type="primary">prsA3</name>
    <name evidence="5" type="ORF">LuPra_04388</name>
</gene>
<proteinExistence type="predicted"/>
<sequence precursor="true">MKYAVPVLLKYAVPVLLALSLGIACNRTETKAAANQAPVAGAAATPTATPAAPGTPAAPPAAGPQTPPPAPVKPVPTVLPTVVARVNGKDIAAAELEKAIRNLEANVGNQIPAERRSEIYRGILDQLVEMRLLEQEAAARNIKATDAEVAAGIEQMKKQAPNPEAFAKALASRKMTEADLAAEARQRLCVDKLLTTEVEPKAAVTETDIADFYKKNPQFFMQPEAMRASHILLKADTPETKAVAKPKAEDLLRQIKGGADFAALAKQHSNDGSAPNGGDLGFFPRGQMVKAFEEAAFALKAGEISPIVETEFGYHIIKGAEHRDARTVPLAEVSDRIAQALRQQKQQQLAQEYVQSLKTKGKVEILM</sequence>
<evidence type="ECO:0000256" key="2">
    <source>
        <dbReference type="SAM" id="MobiDB-lite"/>
    </source>
</evidence>
<keyword evidence="1" id="KW-0697">Rotamase</keyword>
<dbReference type="Proteomes" id="UP000076079">
    <property type="component" value="Chromosome"/>
</dbReference>
<feature type="region of interest" description="Disordered" evidence="2">
    <location>
        <begin position="44"/>
        <end position="74"/>
    </location>
</feature>
<dbReference type="EC" id="5.2.1.8" evidence="5"/>
<dbReference type="SUPFAM" id="SSF54534">
    <property type="entry name" value="FKBP-like"/>
    <property type="match status" value="1"/>
</dbReference>
<dbReference type="AlphaFoldDB" id="A0A143PRW5"/>
<feature type="signal peptide" evidence="3">
    <location>
        <begin position="1"/>
        <end position="18"/>
    </location>
</feature>
<evidence type="ECO:0000256" key="1">
    <source>
        <dbReference type="PROSITE-ProRule" id="PRU00278"/>
    </source>
</evidence>
<evidence type="ECO:0000256" key="3">
    <source>
        <dbReference type="SAM" id="SignalP"/>
    </source>
</evidence>
<keyword evidence="1 5" id="KW-0413">Isomerase</keyword>
<keyword evidence="6" id="KW-1185">Reference proteome</keyword>
<protein>
    <submittedName>
        <fullName evidence="5">Foldase protein PrsA 3</fullName>
        <ecNumber evidence="5">5.2.1.8</ecNumber>
    </submittedName>
</protein>
<reference evidence="5 6" key="1">
    <citation type="journal article" date="2016" name="Genome Announc.">
        <title>First Complete Genome Sequence of a Subdivision 6 Acidobacterium Strain.</title>
        <authorList>
            <person name="Huang S."/>
            <person name="Vieira S."/>
            <person name="Bunk B."/>
            <person name="Riedel T."/>
            <person name="Sproer C."/>
            <person name="Overmann J."/>
        </authorList>
    </citation>
    <scope>NUCLEOTIDE SEQUENCE [LARGE SCALE GENOMIC DNA]</scope>
    <source>
        <strain evidence="6">DSM 100886 HEG_-6_39</strain>
    </source>
</reference>
<reference evidence="6" key="2">
    <citation type="submission" date="2016-04" db="EMBL/GenBank/DDBJ databases">
        <title>First Complete Genome Sequence of a Subdivision 6 Acidobacterium.</title>
        <authorList>
            <person name="Huang S."/>
            <person name="Vieira S."/>
            <person name="Bunk B."/>
            <person name="Riedel T."/>
            <person name="Sproeer C."/>
            <person name="Overmann J."/>
        </authorList>
    </citation>
    <scope>NUCLEOTIDE SEQUENCE [LARGE SCALE GENOMIC DNA]</scope>
    <source>
        <strain evidence="6">DSM 100886 HEG_-6_39</strain>
    </source>
</reference>
<dbReference type="Gene3D" id="1.10.4030.10">
    <property type="entry name" value="Porin chaperone SurA, peptide-binding domain"/>
    <property type="match status" value="1"/>
</dbReference>
<name>A0A143PRW5_LUTPR</name>
<keyword evidence="3" id="KW-0732">Signal</keyword>
<feature type="compositionally biased region" description="Pro residues" evidence="2">
    <location>
        <begin position="56"/>
        <end position="74"/>
    </location>
</feature>
<dbReference type="EMBL" id="CP015136">
    <property type="protein sequence ID" value="AMY11141.1"/>
    <property type="molecule type" value="Genomic_DNA"/>
</dbReference>
<dbReference type="Gene3D" id="3.10.50.40">
    <property type="match status" value="1"/>
</dbReference>
<evidence type="ECO:0000313" key="5">
    <source>
        <dbReference type="EMBL" id="AMY11141.1"/>
    </source>
</evidence>
<dbReference type="InterPro" id="IPR046357">
    <property type="entry name" value="PPIase_dom_sf"/>
</dbReference>